<dbReference type="EMBL" id="JBIPKE010000017">
    <property type="protein sequence ID" value="MFH6984398.1"/>
    <property type="molecule type" value="Genomic_DNA"/>
</dbReference>
<accession>A0ABW7N9W5</accession>
<evidence type="ECO:0000313" key="1">
    <source>
        <dbReference type="EMBL" id="MFH6984398.1"/>
    </source>
</evidence>
<proteinExistence type="predicted"/>
<organism evidence="1 2">
    <name type="scientific">Marinoscillum luteum</name>
    <dbReference type="NCBI Taxonomy" id="861051"/>
    <lineage>
        <taxon>Bacteria</taxon>
        <taxon>Pseudomonadati</taxon>
        <taxon>Bacteroidota</taxon>
        <taxon>Cytophagia</taxon>
        <taxon>Cytophagales</taxon>
        <taxon>Reichenbachiellaceae</taxon>
        <taxon>Marinoscillum</taxon>
    </lineage>
</organism>
<evidence type="ECO:0008006" key="3">
    <source>
        <dbReference type="Google" id="ProtNLM"/>
    </source>
</evidence>
<gene>
    <name evidence="1" type="ORF">ACHKAR_13175</name>
</gene>
<dbReference type="Proteomes" id="UP001610063">
    <property type="component" value="Unassembled WGS sequence"/>
</dbReference>
<dbReference type="RefSeq" id="WP_395417738.1">
    <property type="nucleotide sequence ID" value="NZ_JBIPKE010000017.1"/>
</dbReference>
<reference evidence="1 2" key="1">
    <citation type="journal article" date="2013" name="Int. J. Syst. Evol. Microbiol.">
        <title>Marinoscillum luteum sp. nov., isolated from marine sediment.</title>
        <authorList>
            <person name="Cha I.T."/>
            <person name="Park S.J."/>
            <person name="Kim S.J."/>
            <person name="Kim J.G."/>
            <person name="Jung M.Y."/>
            <person name="Shin K.S."/>
            <person name="Kwon K.K."/>
            <person name="Yang S.H."/>
            <person name="Seo Y.S."/>
            <person name="Rhee S.K."/>
        </authorList>
    </citation>
    <scope>NUCLEOTIDE SEQUENCE [LARGE SCALE GENOMIC DNA]</scope>
    <source>
        <strain evidence="1 2">KCTC 23939</strain>
    </source>
</reference>
<protein>
    <recommendedName>
        <fullName evidence="3">Lipocalin-like domain-containing protein</fullName>
    </recommendedName>
</protein>
<name>A0ABW7N9W5_9BACT</name>
<comment type="caution">
    <text evidence="1">The sequence shown here is derived from an EMBL/GenBank/DDBJ whole genome shotgun (WGS) entry which is preliminary data.</text>
</comment>
<sequence>MKRTLLLWMTFFIALMGCEDETYYPPGLYGYQVERLISGGEDKVWALAGLEVDGQTQSIEGCANAVELHVYQGTTAIDVYQITTCEVPDTLYYGEMTASEAGSSASNTNVFTDSLLFENGEVNYVIVKEVTSLRLKFDRYFGGVKSTYQWVAR</sequence>
<keyword evidence="2" id="KW-1185">Reference proteome</keyword>
<evidence type="ECO:0000313" key="2">
    <source>
        <dbReference type="Proteomes" id="UP001610063"/>
    </source>
</evidence>
<dbReference type="PROSITE" id="PS51257">
    <property type="entry name" value="PROKAR_LIPOPROTEIN"/>
    <property type="match status" value="1"/>
</dbReference>